<feature type="compositionally biased region" description="Basic and acidic residues" evidence="1">
    <location>
        <begin position="130"/>
        <end position="156"/>
    </location>
</feature>
<keyword evidence="3" id="KW-1185">Reference proteome</keyword>
<evidence type="ECO:0000256" key="1">
    <source>
        <dbReference type="SAM" id="MobiDB-lite"/>
    </source>
</evidence>
<dbReference type="EMBL" id="JABANO010004850">
    <property type="protein sequence ID" value="KAF4754508.1"/>
    <property type="molecule type" value="Genomic_DNA"/>
</dbReference>
<dbReference type="Proteomes" id="UP000553632">
    <property type="component" value="Unassembled WGS sequence"/>
</dbReference>
<evidence type="ECO:0000313" key="3">
    <source>
        <dbReference type="Proteomes" id="UP000553632"/>
    </source>
</evidence>
<accession>A0A7J6UBM5</accession>
<organism evidence="2 3">
    <name type="scientific">Perkinsus olseni</name>
    <name type="common">Perkinsus atlanticus</name>
    <dbReference type="NCBI Taxonomy" id="32597"/>
    <lineage>
        <taxon>Eukaryota</taxon>
        <taxon>Sar</taxon>
        <taxon>Alveolata</taxon>
        <taxon>Perkinsozoa</taxon>
        <taxon>Perkinsea</taxon>
        <taxon>Perkinsida</taxon>
        <taxon>Perkinsidae</taxon>
        <taxon>Perkinsus</taxon>
    </lineage>
</organism>
<proteinExistence type="predicted"/>
<gene>
    <name evidence="2" type="ORF">FOZ63_031580</name>
</gene>
<comment type="caution">
    <text evidence="2">The sequence shown here is derived from an EMBL/GenBank/DDBJ whole genome shotgun (WGS) entry which is preliminary data.</text>
</comment>
<protein>
    <submittedName>
        <fullName evidence="2">Uncharacterized protein</fullName>
    </submittedName>
</protein>
<name>A0A7J6UBM5_PEROL</name>
<reference evidence="2 3" key="1">
    <citation type="submission" date="2020-04" db="EMBL/GenBank/DDBJ databases">
        <title>Perkinsus olseni comparative genomics.</title>
        <authorList>
            <person name="Bogema D.R."/>
        </authorList>
    </citation>
    <scope>NUCLEOTIDE SEQUENCE [LARGE SCALE GENOMIC DNA]</scope>
    <source>
        <strain evidence="2 3">ATCC PRA-207</strain>
    </source>
</reference>
<feature type="region of interest" description="Disordered" evidence="1">
    <location>
        <begin position="108"/>
        <end position="162"/>
    </location>
</feature>
<dbReference type="AlphaFoldDB" id="A0A7J6UBM5"/>
<evidence type="ECO:0000313" key="2">
    <source>
        <dbReference type="EMBL" id="KAF4754508.1"/>
    </source>
</evidence>
<sequence length="210" mass="23976">MISYTFKGNDSIITDAVKRLIDNGKLRRDDCPGDWEADRVEVAKMIIKETERARNLSAHGTNDENDIIHDLFSKVENGIAVDINFSLSSISAVEKFRRFVSQLENETKDFAEDRPRPNTNSRSDSVSEDNGGREESSDTEIEDQRCNKNAESEPERIPLTGKRKHAQDYALLLSMPHYYSQCFRQGTTADTHRWQEKMPPDTNNEACCDI</sequence>